<dbReference type="PANTHER" id="PTHR43236:SF1">
    <property type="entry name" value="BLL7220 PROTEIN"/>
    <property type="match status" value="1"/>
</dbReference>
<evidence type="ECO:0000313" key="2">
    <source>
        <dbReference type="EMBL" id="KHE92679.1"/>
    </source>
</evidence>
<dbReference type="PANTHER" id="PTHR43236">
    <property type="entry name" value="ANTITOXIN HIGA1"/>
    <property type="match status" value="1"/>
</dbReference>
<accession>A0A0B0EJB6</accession>
<dbReference type="EMBL" id="JRYO01000103">
    <property type="protein sequence ID" value="KHE92679.1"/>
    <property type="molecule type" value="Genomic_DNA"/>
</dbReference>
<dbReference type="InterPro" id="IPR010359">
    <property type="entry name" value="IrrE_HExxH"/>
</dbReference>
<dbReference type="AlphaFoldDB" id="A0A0B0EJB6"/>
<sequence>MNNTLPEIRLAQRISKKFKITPGFDMREFTLKFLTIKEEVIPFSVDALFLGLGTEIEKPTIILNSKTFYRRKRFTLAHEIGHYFIPWHVGLIICHIDPKYRLRNNIYREMEAEANRFASELLMPESWVTDIIKKNEKIKTIINKIYSTGVSYLAANLALCKFLPPGYLFVQIDKNGQVEYSEKSKGSGVAPPSKGEKFDIALYKEVVSEHYTIENDFYKIHWFKFKKSLSKIKAKKDKRDSKKILRDLIGNIEQNKRLQLLHKINGVVGATNSMQSFGKDTEMYSFLYQRFASKNELCFLLNYEEFKLFLSRKSQELCISQ</sequence>
<dbReference type="Proteomes" id="UP000030652">
    <property type="component" value="Unassembled WGS sequence"/>
</dbReference>
<reference evidence="2 3" key="1">
    <citation type="submission" date="2014-10" db="EMBL/GenBank/DDBJ databases">
        <title>Draft genome of anammox bacterium scalindua brodae, obtained using differential coverage binning of sequence data from two enrichment reactors.</title>
        <authorList>
            <person name="Speth D.R."/>
            <person name="Russ L."/>
            <person name="Kartal B."/>
            <person name="Op den Camp H.J."/>
            <person name="Dutilh B.E."/>
            <person name="Jetten M.S."/>
        </authorList>
    </citation>
    <scope>NUCLEOTIDE SEQUENCE [LARGE SCALE GENOMIC DNA]</scope>
    <source>
        <strain evidence="2">RU1</strain>
    </source>
</reference>
<evidence type="ECO:0000313" key="3">
    <source>
        <dbReference type="Proteomes" id="UP000030652"/>
    </source>
</evidence>
<evidence type="ECO:0000259" key="1">
    <source>
        <dbReference type="Pfam" id="PF06114"/>
    </source>
</evidence>
<gene>
    <name evidence="2" type="ORF">SCABRO_01569</name>
</gene>
<feature type="domain" description="IrrE N-terminal-like" evidence="1">
    <location>
        <begin position="54"/>
        <end position="141"/>
    </location>
</feature>
<dbReference type="Pfam" id="PF06114">
    <property type="entry name" value="Peptidase_M78"/>
    <property type="match status" value="1"/>
</dbReference>
<name>A0A0B0EJB6_9BACT</name>
<dbReference type="eggNOG" id="COG2856">
    <property type="taxonomic scope" value="Bacteria"/>
</dbReference>
<dbReference type="InterPro" id="IPR052345">
    <property type="entry name" value="Rad_response_metalloprotease"/>
</dbReference>
<protein>
    <recommendedName>
        <fullName evidence="1">IrrE N-terminal-like domain-containing protein</fullName>
    </recommendedName>
</protein>
<proteinExistence type="predicted"/>
<dbReference type="Gene3D" id="1.10.10.2910">
    <property type="match status" value="1"/>
</dbReference>
<organism evidence="2 3">
    <name type="scientific">Candidatus Scalindua brodae</name>
    <dbReference type="NCBI Taxonomy" id="237368"/>
    <lineage>
        <taxon>Bacteria</taxon>
        <taxon>Pseudomonadati</taxon>
        <taxon>Planctomycetota</taxon>
        <taxon>Candidatus Brocadiia</taxon>
        <taxon>Candidatus Brocadiales</taxon>
        <taxon>Candidatus Scalinduaceae</taxon>
        <taxon>Candidatus Scalindua</taxon>
    </lineage>
</organism>
<comment type="caution">
    <text evidence="2">The sequence shown here is derived from an EMBL/GenBank/DDBJ whole genome shotgun (WGS) entry which is preliminary data.</text>
</comment>